<dbReference type="CDD" id="cd01741">
    <property type="entry name" value="GATase1_1"/>
    <property type="match status" value="1"/>
</dbReference>
<evidence type="ECO:0000313" key="2">
    <source>
        <dbReference type="EMBL" id="GLS85058.1"/>
    </source>
</evidence>
<dbReference type="AlphaFoldDB" id="A0AA37TSK4"/>
<dbReference type="InterPro" id="IPR017926">
    <property type="entry name" value="GATASE"/>
</dbReference>
<dbReference type="Pfam" id="PF00117">
    <property type="entry name" value="GATase"/>
    <property type="match status" value="1"/>
</dbReference>
<evidence type="ECO:0000313" key="3">
    <source>
        <dbReference type="Proteomes" id="UP001157355"/>
    </source>
</evidence>
<dbReference type="Gene3D" id="3.40.50.880">
    <property type="match status" value="1"/>
</dbReference>
<comment type="caution">
    <text evidence="2">The sequence shown here is derived from an EMBL/GenBank/DDBJ whole genome shotgun (WGS) entry which is preliminary data.</text>
</comment>
<protein>
    <submittedName>
        <fullName evidence="2">GMP synthase</fullName>
    </submittedName>
</protein>
<proteinExistence type="predicted"/>
<dbReference type="PANTHER" id="PTHR42695:SF5">
    <property type="entry name" value="GLUTAMINE AMIDOTRANSFERASE YLR126C-RELATED"/>
    <property type="match status" value="1"/>
</dbReference>
<name>A0AA37TSK4_9RHOB</name>
<sequence>MRVAIIENTAVTHHGQVGVALHEAAAVIDLYKPWLDGRLPAPDSFDALISFGGEQTALSDHSHPYLPDLAALLYNSAVSGKAVLGICLGAQAMARGAGAENTIGTNPEFGWCQIGLTDQGRADPLFAALPADFPIFEWHADHYTLPPGAVHLATNPAARVQAYKIGRAGYATQFHFEASRAVVADWLQRFPDLIAAQAPAFTAEHASLAASAGLAADAYGLAIARAWVALI</sequence>
<dbReference type="PANTHER" id="PTHR42695">
    <property type="entry name" value="GLUTAMINE AMIDOTRANSFERASE YLR126C-RELATED"/>
    <property type="match status" value="1"/>
</dbReference>
<organism evidence="2 3">
    <name type="scientific">Cypionkella aquatica</name>
    <dbReference type="NCBI Taxonomy" id="1756042"/>
    <lineage>
        <taxon>Bacteria</taxon>
        <taxon>Pseudomonadati</taxon>
        <taxon>Pseudomonadota</taxon>
        <taxon>Alphaproteobacteria</taxon>
        <taxon>Rhodobacterales</taxon>
        <taxon>Paracoccaceae</taxon>
        <taxon>Cypionkella</taxon>
    </lineage>
</organism>
<dbReference type="InterPro" id="IPR044992">
    <property type="entry name" value="ChyE-like"/>
</dbReference>
<evidence type="ECO:0000259" key="1">
    <source>
        <dbReference type="Pfam" id="PF00117"/>
    </source>
</evidence>
<dbReference type="InterPro" id="IPR029062">
    <property type="entry name" value="Class_I_gatase-like"/>
</dbReference>
<keyword evidence="3" id="KW-1185">Reference proteome</keyword>
<dbReference type="GO" id="GO:0005829">
    <property type="term" value="C:cytosol"/>
    <property type="evidence" value="ECO:0007669"/>
    <property type="project" value="TreeGrafter"/>
</dbReference>
<dbReference type="PROSITE" id="PS51273">
    <property type="entry name" value="GATASE_TYPE_1"/>
    <property type="match status" value="1"/>
</dbReference>
<dbReference type="SUPFAM" id="SSF52317">
    <property type="entry name" value="Class I glutamine amidotransferase-like"/>
    <property type="match status" value="1"/>
</dbReference>
<gene>
    <name evidence="2" type="primary">guaA_1</name>
    <name evidence="2" type="ORF">GCM10010873_00310</name>
</gene>
<reference evidence="2 3" key="1">
    <citation type="journal article" date="2014" name="Int. J. Syst. Evol. Microbiol.">
        <title>Complete genome sequence of Corynebacterium casei LMG S-19264T (=DSM 44701T), isolated from a smear-ripened cheese.</title>
        <authorList>
            <consortium name="US DOE Joint Genome Institute (JGI-PGF)"/>
            <person name="Walter F."/>
            <person name="Albersmeier A."/>
            <person name="Kalinowski J."/>
            <person name="Ruckert C."/>
        </authorList>
    </citation>
    <scope>NUCLEOTIDE SEQUENCE [LARGE SCALE GENOMIC DNA]</scope>
    <source>
        <strain evidence="2 3">NBRC 111766</strain>
    </source>
</reference>
<dbReference type="Proteomes" id="UP001157355">
    <property type="component" value="Unassembled WGS sequence"/>
</dbReference>
<accession>A0AA37TSK4</accession>
<dbReference type="EMBL" id="BSPP01000001">
    <property type="protein sequence ID" value="GLS85058.1"/>
    <property type="molecule type" value="Genomic_DNA"/>
</dbReference>
<feature type="domain" description="Glutamine amidotransferase" evidence="1">
    <location>
        <begin position="76"/>
        <end position="179"/>
    </location>
</feature>
<dbReference type="RefSeq" id="WP_284323295.1">
    <property type="nucleotide sequence ID" value="NZ_BSPP01000001.1"/>
</dbReference>